<dbReference type="AlphaFoldDB" id="A0A9W8JPV5"/>
<sequence>MSIQANRCRARPIPTSHQHHRPFCLSWAAGLVHQPTEILDAILFHVDSRKDLLNLALGCKRLHDVVFPRHFDYRVIRCKVSSISVWNHLIKNRSLARNVRKLEIIDERVSTMRGVSPGHKGMLVPRGMLQRDTDLDSTDDELTMHSKQERFLAAALLRMTGLKEFKWSAPDLRSMDIHDNLVFAPRIMVGESSDESVSDSEGEGSASSTPGMTVITAPSSLLEMTKVAFRSTSHSYGTAKQPDLGHISTMLHQCANLRSLGKLDTLALTNLRCATSAAPAAFLAGHPNLEVLSIDMGMHSNIIHLPVGSLPRLREVKASKDIINAILECPCETIRPLESLKGFKLSGHSNGNGCVVSSTRSVSDVTFLGNLKRASSTIRSIELVGWHEMEDIRRLTACVSSIQHLDVGRRLGTVGARQTGANEKGTTNGPVANIIEWTELLSMLPELTTMHGVKFFYDVASAVVGAPILSSSLNPANNLWSTSNSNSSPISASASPTPPIGGAPSTFGPAKTQPQVSMMERSRMRKNDEIAGVLAWKCRKLRRVDHWEDGSGKVIALVRDHGNPSEEAGVGKDKVRWEVRRVKR</sequence>
<feature type="region of interest" description="Disordered" evidence="1">
    <location>
        <begin position="192"/>
        <end position="213"/>
    </location>
</feature>
<name>A0A9W8JPV5_9AGAR</name>
<dbReference type="EMBL" id="JANKHO010002386">
    <property type="protein sequence ID" value="KAJ3492777.1"/>
    <property type="molecule type" value="Genomic_DNA"/>
</dbReference>
<comment type="caution">
    <text evidence="2">The sequence shown here is derived from an EMBL/GenBank/DDBJ whole genome shotgun (WGS) entry which is preliminary data.</text>
</comment>
<feature type="region of interest" description="Disordered" evidence="1">
    <location>
        <begin position="481"/>
        <end position="515"/>
    </location>
</feature>
<organism evidence="2 3">
    <name type="scientific">Agrocybe chaxingu</name>
    <dbReference type="NCBI Taxonomy" id="84603"/>
    <lineage>
        <taxon>Eukaryota</taxon>
        <taxon>Fungi</taxon>
        <taxon>Dikarya</taxon>
        <taxon>Basidiomycota</taxon>
        <taxon>Agaricomycotina</taxon>
        <taxon>Agaricomycetes</taxon>
        <taxon>Agaricomycetidae</taxon>
        <taxon>Agaricales</taxon>
        <taxon>Agaricineae</taxon>
        <taxon>Strophariaceae</taxon>
        <taxon>Agrocybe</taxon>
    </lineage>
</organism>
<protein>
    <recommendedName>
        <fullName evidence="4">F-box domain-containing protein</fullName>
    </recommendedName>
</protein>
<evidence type="ECO:0000256" key="1">
    <source>
        <dbReference type="SAM" id="MobiDB-lite"/>
    </source>
</evidence>
<proteinExistence type="predicted"/>
<feature type="compositionally biased region" description="Acidic residues" evidence="1">
    <location>
        <begin position="192"/>
        <end position="202"/>
    </location>
</feature>
<dbReference type="InterPro" id="IPR032675">
    <property type="entry name" value="LRR_dom_sf"/>
</dbReference>
<evidence type="ECO:0008006" key="4">
    <source>
        <dbReference type="Google" id="ProtNLM"/>
    </source>
</evidence>
<reference evidence="2" key="1">
    <citation type="submission" date="2022-07" db="EMBL/GenBank/DDBJ databases">
        <title>Genome Sequence of Agrocybe chaxingu.</title>
        <authorList>
            <person name="Buettner E."/>
        </authorList>
    </citation>
    <scope>NUCLEOTIDE SEQUENCE</scope>
    <source>
        <strain evidence="2">MP-N11</strain>
    </source>
</reference>
<feature type="compositionally biased region" description="Low complexity" evidence="1">
    <location>
        <begin position="481"/>
        <end position="495"/>
    </location>
</feature>
<keyword evidence="3" id="KW-1185">Reference proteome</keyword>
<dbReference type="Gene3D" id="3.80.10.10">
    <property type="entry name" value="Ribonuclease Inhibitor"/>
    <property type="match status" value="1"/>
</dbReference>
<accession>A0A9W8JPV5</accession>
<dbReference type="OrthoDB" id="3270296at2759"/>
<evidence type="ECO:0000313" key="2">
    <source>
        <dbReference type="EMBL" id="KAJ3492777.1"/>
    </source>
</evidence>
<dbReference type="Proteomes" id="UP001148786">
    <property type="component" value="Unassembled WGS sequence"/>
</dbReference>
<evidence type="ECO:0000313" key="3">
    <source>
        <dbReference type="Proteomes" id="UP001148786"/>
    </source>
</evidence>
<dbReference type="SUPFAM" id="SSF52047">
    <property type="entry name" value="RNI-like"/>
    <property type="match status" value="1"/>
</dbReference>
<gene>
    <name evidence="2" type="ORF">NLJ89_g11166</name>
</gene>